<organism evidence="6 7">
    <name type="scientific">Anaerostipes rhamnosivorans</name>
    <dbReference type="NCBI Taxonomy" id="1229621"/>
    <lineage>
        <taxon>Bacteria</taxon>
        <taxon>Bacillati</taxon>
        <taxon>Bacillota</taxon>
        <taxon>Clostridia</taxon>
        <taxon>Lachnospirales</taxon>
        <taxon>Lachnospiraceae</taxon>
        <taxon>Anaerostipes</taxon>
    </lineage>
</organism>
<dbReference type="GO" id="GO:0016020">
    <property type="term" value="C:membrane"/>
    <property type="evidence" value="ECO:0007669"/>
    <property type="project" value="UniProtKB-SubCell"/>
</dbReference>
<evidence type="ECO:0000313" key="6">
    <source>
        <dbReference type="EMBL" id="QCP35717.1"/>
    </source>
</evidence>
<feature type="transmembrane region" description="Helical" evidence="5">
    <location>
        <begin position="37"/>
        <end position="55"/>
    </location>
</feature>
<evidence type="ECO:0000256" key="2">
    <source>
        <dbReference type="ARBA" id="ARBA00022692"/>
    </source>
</evidence>
<keyword evidence="2 5" id="KW-0812">Transmembrane</keyword>
<feature type="transmembrane region" description="Helical" evidence="5">
    <location>
        <begin position="205"/>
        <end position="226"/>
    </location>
</feature>
<dbReference type="OrthoDB" id="9811701at2"/>
<dbReference type="KEGG" id="arf:AR1Y2_2263"/>
<feature type="transmembrane region" description="Helical" evidence="5">
    <location>
        <begin position="146"/>
        <end position="169"/>
    </location>
</feature>
<dbReference type="Proteomes" id="UP000298653">
    <property type="component" value="Chromosome"/>
</dbReference>
<dbReference type="PANTHER" id="PTHR30249">
    <property type="entry name" value="PUTATIVE SEROTONIN TRANSPORTER"/>
    <property type="match status" value="1"/>
</dbReference>
<keyword evidence="3 5" id="KW-1133">Transmembrane helix</keyword>
<dbReference type="Pfam" id="PF04172">
    <property type="entry name" value="LrgB"/>
    <property type="match status" value="1"/>
</dbReference>
<dbReference type="EMBL" id="CP040058">
    <property type="protein sequence ID" value="QCP35717.1"/>
    <property type="molecule type" value="Genomic_DNA"/>
</dbReference>
<feature type="transmembrane region" description="Helical" evidence="5">
    <location>
        <begin position="93"/>
        <end position="117"/>
    </location>
</feature>
<dbReference type="RefSeq" id="WP_137329044.1">
    <property type="nucleotide sequence ID" value="NZ_CP040058.1"/>
</dbReference>
<keyword evidence="4 5" id="KW-0472">Membrane</keyword>
<dbReference type="InterPro" id="IPR007300">
    <property type="entry name" value="CidB/LrgB"/>
</dbReference>
<dbReference type="PANTHER" id="PTHR30249:SF0">
    <property type="entry name" value="PLASTIDAL GLYCOLATE_GLYCERATE TRANSLOCATOR 1, CHLOROPLASTIC"/>
    <property type="match status" value="1"/>
</dbReference>
<evidence type="ECO:0000256" key="4">
    <source>
        <dbReference type="ARBA" id="ARBA00023136"/>
    </source>
</evidence>
<feature type="transmembrane region" description="Helical" evidence="5">
    <location>
        <begin position="61"/>
        <end position="81"/>
    </location>
</feature>
<evidence type="ECO:0000256" key="3">
    <source>
        <dbReference type="ARBA" id="ARBA00022989"/>
    </source>
</evidence>
<name>A0A4P8IG45_9FIRM</name>
<evidence type="ECO:0000313" key="7">
    <source>
        <dbReference type="Proteomes" id="UP000298653"/>
    </source>
</evidence>
<accession>A0A4P8IG45</accession>
<evidence type="ECO:0000256" key="1">
    <source>
        <dbReference type="ARBA" id="ARBA00004141"/>
    </source>
</evidence>
<protein>
    <submittedName>
        <fullName evidence="6">LrgA-associated membrane protein LrgB</fullName>
    </submittedName>
</protein>
<proteinExistence type="predicted"/>
<sequence>MKELTANPMFPIALSLCVYEGFRILQKKSKIAALNPLLLSIAFIILFLNIFSIPLEDYNNGGAIISMFLAPATSSLALSIYREFDLLKKHWFPILISCFVGAATSIASVYVLCRLFGFDEHLTVSLLPKSVTTPIAMEVSSQLSGIPSITVAAVVITGILGAVISPALIKIFKVTDPAAAGVSIGACSHAVGTSKAVELGEIEGAMSGISIGISGIITVILALVLFH</sequence>
<evidence type="ECO:0000256" key="5">
    <source>
        <dbReference type="SAM" id="Phobius"/>
    </source>
</evidence>
<reference evidence="6 7" key="1">
    <citation type="submission" date="2019-05" db="EMBL/GenBank/DDBJ databases">
        <title>Complete genome sequencing of Anaerostipes rhamnosivorans.</title>
        <authorList>
            <person name="Bui T.P.N."/>
            <person name="de Vos W.M."/>
        </authorList>
    </citation>
    <scope>NUCLEOTIDE SEQUENCE [LARGE SCALE GENOMIC DNA]</scope>
    <source>
        <strain evidence="6 7">1y2</strain>
    </source>
</reference>
<comment type="subcellular location">
    <subcellularLocation>
        <location evidence="1">Membrane</location>
        <topology evidence="1">Multi-pass membrane protein</topology>
    </subcellularLocation>
</comment>
<gene>
    <name evidence="6" type="ORF">AR1Y2_2263</name>
</gene>
<keyword evidence="7" id="KW-1185">Reference proteome</keyword>
<dbReference type="AlphaFoldDB" id="A0A4P8IG45"/>